<feature type="repeat" description="WD" evidence="3">
    <location>
        <begin position="76"/>
        <end position="109"/>
    </location>
</feature>
<keyword evidence="1 3" id="KW-0853">WD repeat</keyword>
<name>A0ABD1P8T8_9LAMI</name>
<accession>A0ABD1P8T8</accession>
<evidence type="ECO:0000256" key="3">
    <source>
        <dbReference type="PROSITE-ProRule" id="PRU00221"/>
    </source>
</evidence>
<dbReference type="AlphaFoldDB" id="A0ABD1P8T8"/>
<keyword evidence="5" id="KW-1185">Reference proteome</keyword>
<dbReference type="InterPro" id="IPR036322">
    <property type="entry name" value="WD40_repeat_dom_sf"/>
</dbReference>
<protein>
    <submittedName>
        <fullName evidence="4">Protein serine/threonine kinase</fullName>
    </submittedName>
</protein>
<dbReference type="InterPro" id="IPR015943">
    <property type="entry name" value="WD40/YVTN_repeat-like_dom_sf"/>
</dbReference>
<evidence type="ECO:0000313" key="4">
    <source>
        <dbReference type="EMBL" id="KAL2459773.1"/>
    </source>
</evidence>
<dbReference type="InterPro" id="IPR001680">
    <property type="entry name" value="WD40_rpt"/>
</dbReference>
<dbReference type="EMBL" id="JBFOLJ010000021">
    <property type="protein sequence ID" value="KAL2459773.1"/>
    <property type="molecule type" value="Genomic_DNA"/>
</dbReference>
<dbReference type="PROSITE" id="PS00678">
    <property type="entry name" value="WD_REPEATS_1"/>
    <property type="match status" value="1"/>
</dbReference>
<dbReference type="PANTHER" id="PTHR46866">
    <property type="entry name" value="GH12955P"/>
    <property type="match status" value="1"/>
</dbReference>
<dbReference type="GO" id="GO:0016301">
    <property type="term" value="F:kinase activity"/>
    <property type="evidence" value="ECO:0007669"/>
    <property type="project" value="UniProtKB-KW"/>
</dbReference>
<dbReference type="InterPro" id="IPR019775">
    <property type="entry name" value="WD40_repeat_CS"/>
</dbReference>
<dbReference type="Proteomes" id="UP001604277">
    <property type="component" value="Unassembled WGS sequence"/>
</dbReference>
<keyword evidence="4" id="KW-0808">Transferase</keyword>
<comment type="caution">
    <text evidence="4">The sequence shown here is derived from an EMBL/GenBank/DDBJ whole genome shotgun (WGS) entry which is preliminary data.</text>
</comment>
<reference evidence="5" key="1">
    <citation type="submission" date="2024-07" db="EMBL/GenBank/DDBJ databases">
        <title>Two chromosome-level genome assemblies of Korean endemic species Abeliophyllum distichum and Forsythia ovata (Oleaceae).</title>
        <authorList>
            <person name="Jang H."/>
        </authorList>
    </citation>
    <scope>NUCLEOTIDE SEQUENCE [LARGE SCALE GENOMIC DNA]</scope>
</reference>
<proteinExistence type="predicted"/>
<dbReference type="PROSITE" id="PS50294">
    <property type="entry name" value="WD_REPEATS_REGION"/>
    <property type="match status" value="1"/>
</dbReference>
<dbReference type="SMART" id="SM00320">
    <property type="entry name" value="WD40"/>
    <property type="match status" value="3"/>
</dbReference>
<organism evidence="4 5">
    <name type="scientific">Forsythia ovata</name>
    <dbReference type="NCBI Taxonomy" id="205694"/>
    <lineage>
        <taxon>Eukaryota</taxon>
        <taxon>Viridiplantae</taxon>
        <taxon>Streptophyta</taxon>
        <taxon>Embryophyta</taxon>
        <taxon>Tracheophyta</taxon>
        <taxon>Spermatophyta</taxon>
        <taxon>Magnoliopsida</taxon>
        <taxon>eudicotyledons</taxon>
        <taxon>Gunneridae</taxon>
        <taxon>Pentapetalae</taxon>
        <taxon>asterids</taxon>
        <taxon>lamiids</taxon>
        <taxon>Lamiales</taxon>
        <taxon>Oleaceae</taxon>
        <taxon>Forsythieae</taxon>
        <taxon>Forsythia</taxon>
    </lineage>
</organism>
<evidence type="ECO:0000313" key="5">
    <source>
        <dbReference type="Proteomes" id="UP001604277"/>
    </source>
</evidence>
<dbReference type="PANTHER" id="PTHR46866:SF1">
    <property type="entry name" value="GH12955P"/>
    <property type="match status" value="1"/>
</dbReference>
<keyword evidence="4" id="KW-0418">Kinase</keyword>
<evidence type="ECO:0000256" key="1">
    <source>
        <dbReference type="ARBA" id="ARBA00022574"/>
    </source>
</evidence>
<dbReference type="Pfam" id="PF00400">
    <property type="entry name" value="WD40"/>
    <property type="match status" value="1"/>
</dbReference>
<evidence type="ECO:0000256" key="2">
    <source>
        <dbReference type="ARBA" id="ARBA00022737"/>
    </source>
</evidence>
<dbReference type="SUPFAM" id="SSF50978">
    <property type="entry name" value="WD40 repeat-like"/>
    <property type="match status" value="1"/>
</dbReference>
<sequence length="204" mass="22527">MAHRFIDVNQGQKLHLWRTETMDSGFPSLISSICSCGSAKLHSDETVSFPSWIAAASSTGYCRLFDMRNGNIIASWQAHDGYVTKLAAVADHLLVSSSLDKTLRVWDLRRNWTSEPLLFRGYNDGVSGFSVWGQDVISICRNKIGVSSLASSADEDGQYSVTPQHLYMADKESKNMSALSAISILPFSRLFLVGTEDGYLKICC</sequence>
<keyword evidence="2" id="KW-0677">Repeat</keyword>
<gene>
    <name evidence="4" type="ORF">Fot_54517</name>
</gene>
<dbReference type="PROSITE" id="PS50082">
    <property type="entry name" value="WD_REPEATS_2"/>
    <property type="match status" value="1"/>
</dbReference>
<dbReference type="Gene3D" id="2.130.10.10">
    <property type="entry name" value="YVTN repeat-like/Quinoprotein amine dehydrogenase"/>
    <property type="match status" value="1"/>
</dbReference>